<dbReference type="RefSeq" id="WP_011240751.1">
    <property type="nucleotide sequence ID" value="NC_017262.1"/>
</dbReference>
<dbReference type="OrthoDB" id="114045at2"/>
<sequence>MKIGYARVSTHEENLDDQIKALKEAGCEEVFTDKVSSIKAERPGLEEALNFMREGDKFIVWRLDRLARSLKELITLVDNLKKRLVLFESLSEKIDTASSDGGLIFHIFGAMAEFERNLIRERTQAGLKAARARGRLGGRPHMPEDKINTAITLYHSNPDMPIADICRASGVSRATLYRYLKAKK</sequence>
<dbReference type="InterPro" id="IPR006119">
    <property type="entry name" value="Resolv_N"/>
</dbReference>
<dbReference type="PANTHER" id="PTHR30461">
    <property type="entry name" value="DNA-INVERTASE FROM LAMBDOID PROPHAGE"/>
    <property type="match status" value="1"/>
</dbReference>
<dbReference type="PANTHER" id="PTHR30461:SF2">
    <property type="entry name" value="SERINE RECOMBINASE PINE-RELATED"/>
    <property type="match status" value="1"/>
</dbReference>
<dbReference type="SUPFAM" id="SSF46689">
    <property type="entry name" value="Homeodomain-like"/>
    <property type="match status" value="1"/>
</dbReference>
<dbReference type="PROSITE" id="PS51736">
    <property type="entry name" value="RECOMBINASES_3"/>
    <property type="match status" value="1"/>
</dbReference>
<comment type="similarity">
    <text evidence="1">Belongs to the site-specific recombinase resolvase family.</text>
</comment>
<evidence type="ECO:0000256" key="2">
    <source>
        <dbReference type="ARBA" id="ARBA00022908"/>
    </source>
</evidence>
<reference evidence="8 9" key="1">
    <citation type="journal article" date="2011" name="J. Bacteriol.">
        <title>Genome sequence of the ethanol-producing Zymomonas mobilis subsp. mobilis lectotype strain ATCC 10988.</title>
        <authorList>
            <person name="Pappas K.M."/>
            <person name="Kouvelis V.N."/>
            <person name="Saunders E."/>
            <person name="Brettin T.S."/>
            <person name="Bruce D."/>
            <person name="Detter C."/>
            <person name="Balakireva M."/>
            <person name="Han C.S."/>
            <person name="Savvakis G."/>
            <person name="Kyrpides N.C."/>
            <person name="Typas M.A."/>
        </authorList>
    </citation>
    <scope>NUCLEOTIDE SEQUENCE [LARGE SCALE GENOMIC DNA]</scope>
    <source>
        <strain evidence="9">ATCC 10988 / DSM 424 / CCUG 17860 / LMG 404 / NCIMB 8938 / NRRL B-806 / ZM1</strain>
    </source>
</reference>
<dbReference type="eggNOG" id="COG1961">
    <property type="taxonomic scope" value="Bacteria"/>
</dbReference>
<dbReference type="InterPro" id="IPR050639">
    <property type="entry name" value="SSR_resolvase"/>
</dbReference>
<dbReference type="KEGG" id="zmm:Zmob_0412"/>
<dbReference type="PROSITE" id="PS00398">
    <property type="entry name" value="RECOMBINASES_2"/>
    <property type="match status" value="1"/>
</dbReference>
<keyword evidence="3" id="KW-0230">DNA invertase</keyword>
<dbReference type="Pfam" id="PF00239">
    <property type="entry name" value="Resolvase"/>
    <property type="match status" value="1"/>
</dbReference>
<protein>
    <submittedName>
        <fullName evidence="8">Resolvase domain-containing protein</fullName>
    </submittedName>
</protein>
<dbReference type="SUPFAM" id="SSF53041">
    <property type="entry name" value="Resolvase-like"/>
    <property type="match status" value="1"/>
</dbReference>
<dbReference type="CDD" id="cd03768">
    <property type="entry name" value="SR_ResInv"/>
    <property type="match status" value="1"/>
</dbReference>
<evidence type="ECO:0000256" key="4">
    <source>
        <dbReference type="ARBA" id="ARBA00023125"/>
    </source>
</evidence>
<dbReference type="Proteomes" id="UP000001494">
    <property type="component" value="Chromosome"/>
</dbReference>
<dbReference type="GO" id="GO:0015074">
    <property type="term" value="P:DNA integration"/>
    <property type="evidence" value="ECO:0007669"/>
    <property type="project" value="UniProtKB-KW"/>
</dbReference>
<dbReference type="InterPro" id="IPR009057">
    <property type="entry name" value="Homeodomain-like_sf"/>
</dbReference>
<feature type="active site" description="O-(5'-phospho-DNA)-serine intermediate" evidence="6">
    <location>
        <position position="9"/>
    </location>
</feature>
<name>A0A0H3FWT6_ZYMMA</name>
<dbReference type="InterPro" id="IPR006118">
    <property type="entry name" value="Recombinase_CS"/>
</dbReference>
<evidence type="ECO:0000259" key="7">
    <source>
        <dbReference type="PROSITE" id="PS51736"/>
    </source>
</evidence>
<keyword evidence="5" id="KW-0233">DNA recombination</keyword>
<dbReference type="SMART" id="SM00857">
    <property type="entry name" value="Resolvase"/>
    <property type="match status" value="1"/>
</dbReference>
<evidence type="ECO:0000313" key="9">
    <source>
        <dbReference type="Proteomes" id="UP000001494"/>
    </source>
</evidence>
<dbReference type="FunFam" id="3.40.50.1390:FF:000001">
    <property type="entry name" value="DNA recombinase"/>
    <property type="match status" value="1"/>
</dbReference>
<keyword evidence="4" id="KW-0238">DNA-binding</keyword>
<feature type="domain" description="Resolvase/invertase-type recombinase catalytic" evidence="7">
    <location>
        <begin position="1"/>
        <end position="134"/>
    </location>
</feature>
<dbReference type="InterPro" id="IPR036162">
    <property type="entry name" value="Resolvase-like_N_sf"/>
</dbReference>
<dbReference type="Gene3D" id="1.10.357.10">
    <property type="entry name" value="Tetracycline Repressor, domain 2"/>
    <property type="match status" value="1"/>
</dbReference>
<dbReference type="Pfam" id="PF02796">
    <property type="entry name" value="HTH_7"/>
    <property type="match status" value="1"/>
</dbReference>
<dbReference type="Gene3D" id="3.40.50.1390">
    <property type="entry name" value="Resolvase, N-terminal catalytic domain"/>
    <property type="match status" value="1"/>
</dbReference>
<gene>
    <name evidence="8" type="ordered locus">Zmob_0412</name>
</gene>
<proteinExistence type="inferred from homology"/>
<dbReference type="AlphaFoldDB" id="A0A0H3FWT6"/>
<evidence type="ECO:0000256" key="6">
    <source>
        <dbReference type="PIRSR" id="PIRSR606118-50"/>
    </source>
</evidence>
<evidence type="ECO:0000256" key="5">
    <source>
        <dbReference type="ARBA" id="ARBA00023172"/>
    </source>
</evidence>
<evidence type="ECO:0000313" key="8">
    <source>
        <dbReference type="EMBL" id="AEH62259.1"/>
    </source>
</evidence>
<dbReference type="EMBL" id="CP002850">
    <property type="protein sequence ID" value="AEH62259.1"/>
    <property type="molecule type" value="Genomic_DNA"/>
</dbReference>
<dbReference type="InterPro" id="IPR006120">
    <property type="entry name" value="Resolvase_HTH_dom"/>
</dbReference>
<dbReference type="HOGENOM" id="CLU_010686_8_0_5"/>
<evidence type="ECO:0000256" key="3">
    <source>
        <dbReference type="ARBA" id="ARBA00023100"/>
    </source>
</evidence>
<keyword evidence="2" id="KW-0229">DNA integration</keyword>
<accession>A0A0H3FWT6</accession>
<dbReference type="GO" id="GO:0000150">
    <property type="term" value="F:DNA strand exchange activity"/>
    <property type="evidence" value="ECO:0007669"/>
    <property type="project" value="UniProtKB-KW"/>
</dbReference>
<organism evidence="8 9">
    <name type="scientific">Zymomonas mobilis subsp. mobilis (strain ATCC 10988 / DSM 424 / LMG 404 / NCIMB 8938 / NRRL B-806 / ZM1)</name>
    <dbReference type="NCBI Taxonomy" id="555217"/>
    <lineage>
        <taxon>Bacteria</taxon>
        <taxon>Pseudomonadati</taxon>
        <taxon>Pseudomonadota</taxon>
        <taxon>Alphaproteobacteria</taxon>
        <taxon>Sphingomonadales</taxon>
        <taxon>Zymomonadaceae</taxon>
        <taxon>Zymomonas</taxon>
    </lineage>
</organism>
<evidence type="ECO:0000256" key="1">
    <source>
        <dbReference type="ARBA" id="ARBA00009913"/>
    </source>
</evidence>
<dbReference type="GO" id="GO:0003677">
    <property type="term" value="F:DNA binding"/>
    <property type="evidence" value="ECO:0007669"/>
    <property type="project" value="UniProtKB-KW"/>
</dbReference>